<evidence type="ECO:0000313" key="7">
    <source>
        <dbReference type="EMBL" id="VDM28987.1"/>
    </source>
</evidence>
<evidence type="ECO:0000256" key="5">
    <source>
        <dbReference type="SAM" id="Phobius"/>
    </source>
</evidence>
<reference evidence="9" key="1">
    <citation type="submission" date="2016-06" db="UniProtKB">
        <authorList>
            <consortium name="WormBaseParasite"/>
        </authorList>
    </citation>
    <scope>IDENTIFICATION</scope>
</reference>
<keyword evidence="2 5" id="KW-0812">Transmembrane</keyword>
<dbReference type="WBParaSite" id="TCNE_0000327001-mRNA-1">
    <property type="protein sequence ID" value="TCNE_0000327001-mRNA-1"/>
    <property type="gene ID" value="TCNE_0000327001"/>
</dbReference>
<dbReference type="Proteomes" id="UP000050794">
    <property type="component" value="Unassembled WGS sequence"/>
</dbReference>
<feature type="transmembrane region" description="Helical" evidence="5">
    <location>
        <begin position="73"/>
        <end position="94"/>
    </location>
</feature>
<dbReference type="Gene3D" id="1.20.1070.10">
    <property type="entry name" value="Rhodopsin 7-helix transmembrane proteins"/>
    <property type="match status" value="1"/>
</dbReference>
<evidence type="ECO:0000313" key="8">
    <source>
        <dbReference type="Proteomes" id="UP000050794"/>
    </source>
</evidence>
<evidence type="ECO:0000256" key="4">
    <source>
        <dbReference type="ARBA" id="ARBA00023136"/>
    </source>
</evidence>
<feature type="transmembrane region" description="Helical" evidence="5">
    <location>
        <begin position="158"/>
        <end position="178"/>
    </location>
</feature>
<evidence type="ECO:0000256" key="1">
    <source>
        <dbReference type="ARBA" id="ARBA00004370"/>
    </source>
</evidence>
<dbReference type="EMBL" id="UYWY01004012">
    <property type="protein sequence ID" value="VDM28987.1"/>
    <property type="molecule type" value="Genomic_DNA"/>
</dbReference>
<keyword evidence="8" id="KW-1185">Reference proteome</keyword>
<evidence type="ECO:0000313" key="9">
    <source>
        <dbReference type="WBParaSite" id="TCNE_0000327001-mRNA-1"/>
    </source>
</evidence>
<sequence length="269" mass="30689">MTEFQISTTINPPTPNGTAMSPQHLENERMLRSFIYFLDGYVTLFVVLIGISFNTFCMLIFQRMNRGKFSLAQYYLVIFLACQTALLCNCFLIYSLPTILYGDTRIKGPYSYVILIAHAFSGPSYIAITWIVLALTVERCFALQKPFAYRAMAKASRVKRIIIGLLVAAFIFCIPRLFEYKIVTECESNPLDTSTDTVNSTTCFITTTSTELLQVSLWLFVIRLSLVNEYRQQLFKLFTAKDSKHPQCEIQCNIFGSHVVLTVVCEDKQ</sequence>
<keyword evidence="4 5" id="KW-0472">Membrane</keyword>
<evidence type="ECO:0000259" key="6">
    <source>
        <dbReference type="PROSITE" id="PS50262"/>
    </source>
</evidence>
<dbReference type="InterPro" id="IPR052954">
    <property type="entry name" value="GPCR-Ligand_Int"/>
</dbReference>
<dbReference type="GO" id="GO:0016020">
    <property type="term" value="C:membrane"/>
    <property type="evidence" value="ECO:0007669"/>
    <property type="project" value="UniProtKB-SubCell"/>
</dbReference>
<evidence type="ECO:0000256" key="2">
    <source>
        <dbReference type="ARBA" id="ARBA00022692"/>
    </source>
</evidence>
<gene>
    <name evidence="7" type="ORF">TCNE_LOCUS3270</name>
</gene>
<feature type="transmembrane region" description="Helical" evidence="5">
    <location>
        <begin position="34"/>
        <end position="61"/>
    </location>
</feature>
<accession>A0A183U450</accession>
<dbReference type="InterPro" id="IPR017452">
    <property type="entry name" value="GPCR_Rhodpsn_7TM"/>
</dbReference>
<protein>
    <submittedName>
        <fullName evidence="9">G_PROTEIN_RECEP_F1_2 domain-containing protein</fullName>
    </submittedName>
</protein>
<dbReference type="AlphaFoldDB" id="A0A183U450"/>
<evidence type="ECO:0000256" key="3">
    <source>
        <dbReference type="ARBA" id="ARBA00022989"/>
    </source>
</evidence>
<dbReference type="SUPFAM" id="SSF81321">
    <property type="entry name" value="Family A G protein-coupled receptor-like"/>
    <property type="match status" value="1"/>
</dbReference>
<dbReference type="InterPro" id="IPR019430">
    <property type="entry name" value="7TM_GPCR_serpentine_rcpt_Srx"/>
</dbReference>
<keyword evidence="3 5" id="KW-1133">Transmembrane helix</keyword>
<dbReference type="PANTHER" id="PTHR46641:SF14">
    <property type="entry name" value="G-PROTEIN COUPLED RECEPTORS FAMILY 1 PROFILE DOMAIN-CONTAINING PROTEIN"/>
    <property type="match status" value="1"/>
</dbReference>
<dbReference type="PROSITE" id="PS50262">
    <property type="entry name" value="G_PROTEIN_RECEP_F1_2"/>
    <property type="match status" value="1"/>
</dbReference>
<dbReference type="PANTHER" id="PTHR46641">
    <property type="entry name" value="FMRFAMIDE RECEPTOR-RELATED"/>
    <property type="match status" value="1"/>
</dbReference>
<proteinExistence type="predicted"/>
<organism evidence="8 9">
    <name type="scientific">Toxocara canis</name>
    <name type="common">Canine roundworm</name>
    <dbReference type="NCBI Taxonomy" id="6265"/>
    <lineage>
        <taxon>Eukaryota</taxon>
        <taxon>Metazoa</taxon>
        <taxon>Ecdysozoa</taxon>
        <taxon>Nematoda</taxon>
        <taxon>Chromadorea</taxon>
        <taxon>Rhabditida</taxon>
        <taxon>Spirurina</taxon>
        <taxon>Ascaridomorpha</taxon>
        <taxon>Ascaridoidea</taxon>
        <taxon>Toxocaridae</taxon>
        <taxon>Toxocara</taxon>
    </lineage>
</organism>
<feature type="domain" description="G-protein coupled receptors family 1 profile" evidence="6">
    <location>
        <begin position="53"/>
        <end position="227"/>
    </location>
</feature>
<name>A0A183U450_TOXCA</name>
<dbReference type="Pfam" id="PF10328">
    <property type="entry name" value="7TM_GPCR_Srx"/>
    <property type="match status" value="1"/>
</dbReference>
<feature type="transmembrane region" description="Helical" evidence="5">
    <location>
        <begin position="114"/>
        <end position="137"/>
    </location>
</feature>
<reference evidence="7 8" key="2">
    <citation type="submission" date="2018-11" db="EMBL/GenBank/DDBJ databases">
        <authorList>
            <consortium name="Pathogen Informatics"/>
        </authorList>
    </citation>
    <scope>NUCLEOTIDE SEQUENCE [LARGE SCALE GENOMIC DNA]</scope>
</reference>
<comment type="subcellular location">
    <subcellularLocation>
        <location evidence="1">Membrane</location>
    </subcellularLocation>
</comment>